<protein>
    <submittedName>
        <fullName evidence="2">Uncharacterized protein</fullName>
    </submittedName>
</protein>
<comment type="caution">
    <text evidence="2">The sequence shown here is derived from an EMBL/GenBank/DDBJ whole genome shotgun (WGS) entry which is preliminary data.</text>
</comment>
<name>A0AAV5QZ93_PICKL</name>
<keyword evidence="3" id="KW-1185">Reference proteome</keyword>
<feature type="region of interest" description="Disordered" evidence="1">
    <location>
        <begin position="1"/>
        <end position="20"/>
    </location>
</feature>
<dbReference type="InterPro" id="IPR025204">
    <property type="entry name" value="CENP-L"/>
</dbReference>
<dbReference type="Proteomes" id="UP001378960">
    <property type="component" value="Unassembled WGS sequence"/>
</dbReference>
<evidence type="ECO:0000313" key="2">
    <source>
        <dbReference type="EMBL" id="GMM44107.1"/>
    </source>
</evidence>
<dbReference type="AlphaFoldDB" id="A0AAV5QZ93"/>
<proteinExistence type="predicted"/>
<evidence type="ECO:0000313" key="3">
    <source>
        <dbReference type="Proteomes" id="UP001378960"/>
    </source>
</evidence>
<sequence length="322" mass="37320">MAIDTFVKEEDRDDENDGNDETFDIIQYMCSDVESLSTKKLLNQISKTIIMNNMYTGINRNTYNGSLIPTNSKLFSNGSNTNNIPEISLIRDYLEVKLKIDYLNEEEMENDDVEEEEGEEEEEDDEKLITGHFRFHLPPIIPPQIIILIKSPIPNKLLLFFQGNIKFLNIFTNHIQSKFQCAITDISLNNLFFEKCLNWCIINDKLNSIGTLELWFGKLETKGKLGSIIIKIEENDLLKLKSLVNDNERITSILYEYLKHETSILFENLPLVKIRCQLFTISIDGKIKFSPLMSHLGKTAKSLKNDERLSIWWIIRTLSNNI</sequence>
<feature type="compositionally biased region" description="Basic and acidic residues" evidence="1">
    <location>
        <begin position="1"/>
        <end position="10"/>
    </location>
</feature>
<dbReference type="Pfam" id="PF13092">
    <property type="entry name" value="CENP-L"/>
    <property type="match status" value="1"/>
</dbReference>
<accession>A0AAV5QZ93</accession>
<reference evidence="2 3" key="1">
    <citation type="journal article" date="2023" name="Elife">
        <title>Identification of key yeast species and microbe-microbe interactions impacting larval growth of Drosophila in the wild.</title>
        <authorList>
            <person name="Mure A."/>
            <person name="Sugiura Y."/>
            <person name="Maeda R."/>
            <person name="Honda K."/>
            <person name="Sakurai N."/>
            <person name="Takahashi Y."/>
            <person name="Watada M."/>
            <person name="Katoh T."/>
            <person name="Gotoh A."/>
            <person name="Gotoh Y."/>
            <person name="Taniguchi I."/>
            <person name="Nakamura K."/>
            <person name="Hayashi T."/>
            <person name="Katayama T."/>
            <person name="Uemura T."/>
            <person name="Hattori Y."/>
        </authorList>
    </citation>
    <scope>NUCLEOTIDE SEQUENCE [LARGE SCALE GENOMIC DNA]</scope>
    <source>
        <strain evidence="2 3">PK-24</strain>
    </source>
</reference>
<evidence type="ECO:0000256" key="1">
    <source>
        <dbReference type="SAM" id="MobiDB-lite"/>
    </source>
</evidence>
<dbReference type="EMBL" id="BTGB01000001">
    <property type="protein sequence ID" value="GMM44107.1"/>
    <property type="molecule type" value="Genomic_DNA"/>
</dbReference>
<gene>
    <name evidence="2" type="ORF">DAPK24_006820</name>
</gene>
<organism evidence="2 3">
    <name type="scientific">Pichia kluyveri</name>
    <name type="common">Yeast</name>
    <dbReference type="NCBI Taxonomy" id="36015"/>
    <lineage>
        <taxon>Eukaryota</taxon>
        <taxon>Fungi</taxon>
        <taxon>Dikarya</taxon>
        <taxon>Ascomycota</taxon>
        <taxon>Saccharomycotina</taxon>
        <taxon>Pichiomycetes</taxon>
        <taxon>Pichiales</taxon>
        <taxon>Pichiaceae</taxon>
        <taxon>Pichia</taxon>
    </lineage>
</organism>
<feature type="compositionally biased region" description="Acidic residues" evidence="1">
    <location>
        <begin position="11"/>
        <end position="20"/>
    </location>
</feature>